<dbReference type="EMBL" id="BJOU01000001">
    <property type="protein sequence ID" value="GED96522.1"/>
    <property type="molecule type" value="Genomic_DNA"/>
</dbReference>
<organism evidence="1 2">
    <name type="scientific">Gordonia crocea</name>
    <dbReference type="NCBI Taxonomy" id="589162"/>
    <lineage>
        <taxon>Bacteria</taxon>
        <taxon>Bacillati</taxon>
        <taxon>Actinomycetota</taxon>
        <taxon>Actinomycetes</taxon>
        <taxon>Mycobacteriales</taxon>
        <taxon>Gordoniaceae</taxon>
        <taxon>Gordonia</taxon>
    </lineage>
</organism>
<protein>
    <submittedName>
        <fullName evidence="1">Uncharacterized protein</fullName>
    </submittedName>
</protein>
<dbReference type="OrthoDB" id="5191452at2"/>
<evidence type="ECO:0000313" key="1">
    <source>
        <dbReference type="EMBL" id="GED96522.1"/>
    </source>
</evidence>
<keyword evidence="2" id="KW-1185">Reference proteome</keyword>
<dbReference type="AlphaFoldDB" id="A0A7M3SV48"/>
<proteinExistence type="predicted"/>
<sequence>MFDELLGGETFDGLIDREFVVVALSVPTTAAPPSAPQPLFVPQPTYPRDISLPDGADFDRHSKWLRLEMRNDDLLPAGASDAAVLDLFHRRLHGFDMRMRTGFIRRDLRKAGIRNYKAVEIVVLSTAPASSGMIAAIDHANAAFEARRVMVSYRQVP</sequence>
<accession>A0A7M3SV48</accession>
<dbReference type="RefSeq" id="WP_161925980.1">
    <property type="nucleotide sequence ID" value="NZ_BJOU01000001.1"/>
</dbReference>
<evidence type="ECO:0000313" key="2">
    <source>
        <dbReference type="Proteomes" id="UP000444980"/>
    </source>
</evidence>
<reference evidence="2" key="1">
    <citation type="submission" date="2019-06" db="EMBL/GenBank/DDBJ databases">
        <title>Gordonia isolated from sludge of a wastewater treatment plant.</title>
        <authorList>
            <person name="Tamura T."/>
            <person name="Aoyama K."/>
            <person name="Kang Y."/>
            <person name="Saito S."/>
            <person name="Akiyama N."/>
            <person name="Yazawa K."/>
            <person name="Gonoi T."/>
            <person name="Mikami Y."/>
        </authorList>
    </citation>
    <scope>NUCLEOTIDE SEQUENCE [LARGE SCALE GENOMIC DNA]</scope>
    <source>
        <strain evidence="2">NBRC 107697</strain>
    </source>
</reference>
<name>A0A7M3SV48_9ACTN</name>
<dbReference type="Proteomes" id="UP000444980">
    <property type="component" value="Unassembled WGS sequence"/>
</dbReference>
<comment type="caution">
    <text evidence="1">The sequence shown here is derived from an EMBL/GenBank/DDBJ whole genome shotgun (WGS) entry which is preliminary data.</text>
</comment>
<gene>
    <name evidence="1" type="ORF">nbrc107697_05610</name>
</gene>